<dbReference type="Proteomes" id="UP001153620">
    <property type="component" value="Chromosome 1"/>
</dbReference>
<evidence type="ECO:0000313" key="4">
    <source>
        <dbReference type="Proteomes" id="UP001153620"/>
    </source>
</evidence>
<feature type="compositionally biased region" description="Polar residues" evidence="1">
    <location>
        <begin position="262"/>
        <end position="302"/>
    </location>
</feature>
<reference evidence="3" key="1">
    <citation type="submission" date="2022-01" db="EMBL/GenBank/DDBJ databases">
        <authorList>
            <person name="King R."/>
        </authorList>
    </citation>
    <scope>NUCLEOTIDE SEQUENCE</scope>
</reference>
<dbReference type="Pfam" id="PF15296">
    <property type="entry name" value="Codanin-1_C"/>
    <property type="match status" value="1"/>
</dbReference>
<dbReference type="GO" id="GO:0005634">
    <property type="term" value="C:nucleus"/>
    <property type="evidence" value="ECO:0007669"/>
    <property type="project" value="TreeGrafter"/>
</dbReference>
<feature type="region of interest" description="Disordered" evidence="1">
    <location>
        <begin position="81"/>
        <end position="126"/>
    </location>
</feature>
<feature type="compositionally biased region" description="Low complexity" evidence="1">
    <location>
        <begin position="225"/>
        <end position="235"/>
    </location>
</feature>
<feature type="domain" description="Codanin-1 C-terminal" evidence="2">
    <location>
        <begin position="927"/>
        <end position="1036"/>
    </location>
</feature>
<dbReference type="InterPro" id="IPR028171">
    <property type="entry name" value="Codanin-1_C"/>
</dbReference>
<feature type="region of interest" description="Disordered" evidence="1">
    <location>
        <begin position="1"/>
        <end position="21"/>
    </location>
</feature>
<accession>A0A9N9RJX4</accession>
<dbReference type="PANTHER" id="PTHR28678">
    <property type="entry name" value="CODANIN-1"/>
    <property type="match status" value="1"/>
</dbReference>
<dbReference type="PANTHER" id="PTHR28678:SF1">
    <property type="entry name" value="CODANIN-1"/>
    <property type="match status" value="1"/>
</dbReference>
<protein>
    <recommendedName>
        <fullName evidence="2">Codanin-1 C-terminal domain-containing protein</fullName>
    </recommendedName>
</protein>
<evidence type="ECO:0000313" key="3">
    <source>
        <dbReference type="EMBL" id="CAG9798329.1"/>
    </source>
</evidence>
<feature type="compositionally biased region" description="Polar residues" evidence="1">
    <location>
        <begin position="243"/>
        <end position="252"/>
    </location>
</feature>
<reference evidence="3" key="2">
    <citation type="submission" date="2022-10" db="EMBL/GenBank/DDBJ databases">
        <authorList>
            <consortium name="ENA_rothamsted_submissions"/>
            <consortium name="culmorum"/>
            <person name="King R."/>
        </authorList>
    </citation>
    <scope>NUCLEOTIDE SEQUENCE</scope>
</reference>
<evidence type="ECO:0000259" key="2">
    <source>
        <dbReference type="Pfam" id="PF15296"/>
    </source>
</evidence>
<keyword evidence="4" id="KW-1185">Reference proteome</keyword>
<feature type="compositionally biased region" description="Polar residues" evidence="1">
    <location>
        <begin position="202"/>
        <end position="224"/>
    </location>
</feature>
<name>A0A9N9RJX4_9DIPT</name>
<dbReference type="EMBL" id="OU895877">
    <property type="protein sequence ID" value="CAG9798329.1"/>
    <property type="molecule type" value="Genomic_DNA"/>
</dbReference>
<proteinExistence type="predicted"/>
<sequence>MVKSQTDEFIKSNTSTCNTPHKIHQNITETDATEPLLHDNKKKIIAANVGGSTSINDGNNGNKSGKGEMRFIKRQISRELFNQDGNQGSDKNDNDNNRSSNFHNENKGRNYSSGGGGGSGNRQFRKTFFDSSSTSFSELQSPQIASEYPITQFTSTPGNNNATCSNQILKVNKSMDGSEYPTNTSTPNSFFNSKSSLSFDQSSMVNRGAGNSSRRSFDANSGYKNNSTNRRNTSSPFCLGDFLNTSNPSNTSGRGGKKKNHSGTTSDSAMTPKFNSSDFPTLKQNVNNSNESKMQQAKSSNEIGKPKKRVMPITVSRKVSTDSPIFVSSSFQSDNNLLGVTTLEADESIPTIPEREMLREHRETISKDFDAEHKPIRNLHTLIRENLPASPISLSSSPVGHNPFTGSLVSTPHKSILKYDEGKVERQDLLTAMARIYSFLIDANHVPNILSEFSYIVNLLNTEFNPYEHQMQNYTQMKSSIDIASNILKNFHNCIFFTMCILNHQKQILAMLDCTTIRVICDYDRIQTITPSLYEYLRNIMQKKMQIDSAIASQRVKSDTNNINKVVFYQQETDNRDNFPSDREFGAFKKQRDMFYAILRSWELKHLDPSWDFRRELGAKVRGLLTLLEHPINMAHLAKLFTAQLIISCNFDNELQMALPNIDLSKLSKLRQRLVAPSLFSTQYLFPGNQAFFRDFIICCDFHMMFIEQLKIALISELLQMNDSSIETLSITRGNVNNNTAASTSNDDDDDNKEKYFQQEFIVRAETISTMRVIGKFIGFVVSRLYSYDGYRNSLVDQKQMSIRNLIRPDFDVKSIVHRAIDGRKLLVTIPWLVEYLTMLDFITIRLDYYREVFQILYTLYMRINTIDGHDSGVCVMPQSKFIIRACLGWLFEHPSIPEDYYNSNMMINLNVTSAQCITSNEAVELNPHLENAIHSSCPFLADFRVSMMPQRMTKAVSRTGRYRHITTKIQDKASTSITNMKTQGNHERLIEAFLASQSLSVRKIVDFTIDRVTSAVIKDFQVRHVLSIRKEARSCVEIEVSTVTNVEGMKKRMREIFYQHYERLLNQWNDDILSNSKSRIESSFDALLPIETLNDVKKTLINITIEKTNAKLEHWRTTNISIEIFSKDIHVDAMKLMENHQQQLGNSITNKRTSSNMIIDLSAEIHPSEYFQSLQMHLHRASLHAEKIDENEIIKLFDLTGNVLDKQTLPTNAYRNIAFYILQLVLLLIANRPELITRDFLTKLFIVWHHEKLLNFTTSLRHENKKVEDEEEELKYSQNNRLKVNNFIFCNVISSRFILTMQGKDRKNFEAYGNFLIELVKEQFITVEDVNELSVGLYKHEWSKNTLDDIAFLIQHVKSFLPSSDESAQSHLFMELVADLAREMENF</sequence>
<feature type="compositionally biased region" description="Basic and acidic residues" evidence="1">
    <location>
        <begin position="1"/>
        <end position="10"/>
    </location>
</feature>
<dbReference type="GO" id="GO:0006325">
    <property type="term" value="P:chromatin organization"/>
    <property type="evidence" value="ECO:0007669"/>
    <property type="project" value="TreeGrafter"/>
</dbReference>
<dbReference type="InterPro" id="IPR040031">
    <property type="entry name" value="Codanin-1"/>
</dbReference>
<organism evidence="3 4">
    <name type="scientific">Chironomus riparius</name>
    <dbReference type="NCBI Taxonomy" id="315576"/>
    <lineage>
        <taxon>Eukaryota</taxon>
        <taxon>Metazoa</taxon>
        <taxon>Ecdysozoa</taxon>
        <taxon>Arthropoda</taxon>
        <taxon>Hexapoda</taxon>
        <taxon>Insecta</taxon>
        <taxon>Pterygota</taxon>
        <taxon>Neoptera</taxon>
        <taxon>Endopterygota</taxon>
        <taxon>Diptera</taxon>
        <taxon>Nematocera</taxon>
        <taxon>Chironomoidea</taxon>
        <taxon>Chironomidae</taxon>
        <taxon>Chironominae</taxon>
        <taxon>Chironomus</taxon>
    </lineage>
</organism>
<feature type="region of interest" description="Disordered" evidence="1">
    <location>
        <begin position="202"/>
        <end position="306"/>
    </location>
</feature>
<gene>
    <name evidence="3" type="ORF">CHIRRI_LOCUS1312</name>
</gene>
<evidence type="ECO:0000256" key="1">
    <source>
        <dbReference type="SAM" id="MobiDB-lite"/>
    </source>
</evidence>
<dbReference type="OrthoDB" id="20982at2759"/>
<feature type="compositionally biased region" description="Polar residues" evidence="1">
    <location>
        <begin position="11"/>
        <end position="21"/>
    </location>
</feature>